<feature type="region of interest" description="Disordered" evidence="1">
    <location>
        <begin position="527"/>
        <end position="555"/>
    </location>
</feature>
<dbReference type="InterPro" id="IPR040256">
    <property type="entry name" value="At4g02000-like"/>
</dbReference>
<evidence type="ECO:0000256" key="1">
    <source>
        <dbReference type="SAM" id="MobiDB-lite"/>
    </source>
</evidence>
<dbReference type="AlphaFoldDB" id="A0A803LJV4"/>
<feature type="compositionally biased region" description="Polar residues" evidence="1">
    <location>
        <begin position="537"/>
        <end position="547"/>
    </location>
</feature>
<dbReference type="Pfam" id="PF14392">
    <property type="entry name" value="zf-CCHC_4"/>
    <property type="match status" value="1"/>
</dbReference>
<name>A0A803LJV4_CHEQI</name>
<evidence type="ECO:0000313" key="3">
    <source>
        <dbReference type="EnsemblPlants" id="AUR62014251-RA:cds"/>
    </source>
</evidence>
<organism evidence="3 4">
    <name type="scientific">Chenopodium quinoa</name>
    <name type="common">Quinoa</name>
    <dbReference type="NCBI Taxonomy" id="63459"/>
    <lineage>
        <taxon>Eukaryota</taxon>
        <taxon>Viridiplantae</taxon>
        <taxon>Streptophyta</taxon>
        <taxon>Embryophyta</taxon>
        <taxon>Tracheophyta</taxon>
        <taxon>Spermatophyta</taxon>
        <taxon>Magnoliopsida</taxon>
        <taxon>eudicotyledons</taxon>
        <taxon>Gunneridae</taxon>
        <taxon>Pentapetalae</taxon>
        <taxon>Caryophyllales</taxon>
        <taxon>Chenopodiaceae</taxon>
        <taxon>Chenopodioideae</taxon>
        <taxon>Atripliceae</taxon>
        <taxon>Chenopodium</taxon>
    </lineage>
</organism>
<dbReference type="Gramene" id="AUR62014251-RA">
    <property type="protein sequence ID" value="AUR62014251-RA:cds"/>
    <property type="gene ID" value="AUR62014251"/>
</dbReference>
<dbReference type="PANTHER" id="PTHR31286:SF62">
    <property type="entry name" value="ZINC FINGER, CCHC-TYPE-LIKE PROTEIN"/>
    <property type="match status" value="1"/>
</dbReference>
<dbReference type="EnsemblPlants" id="AUR62014251-RA">
    <property type="protein sequence ID" value="AUR62014251-RA:cds"/>
    <property type="gene ID" value="AUR62014251"/>
</dbReference>
<dbReference type="Proteomes" id="UP000596660">
    <property type="component" value="Unplaced"/>
</dbReference>
<accession>A0A803LJV4</accession>
<dbReference type="InterPro" id="IPR025836">
    <property type="entry name" value="Zn_knuckle_CX2CX4HX4C"/>
</dbReference>
<proteinExistence type="predicted"/>
<feature type="domain" description="Zinc knuckle CX2CX4HX4C" evidence="2">
    <location>
        <begin position="78"/>
        <end position="124"/>
    </location>
</feature>
<sequence length="583" mass="66765">MFDGRIINLRRYGVDLVPNQMSFTLTRLWVRIYGLPLAYLTHEWANQILHHVGYIEEIEQDGNELPEQAELRARMLVDLSIPLIPGCFIPIEGNRVIWVYLRYEGVFRFCKACGCVGHSTTRCNLHASVARRRVRRRLDEVEADGVRVLYGPAEYPFYSNLIRGLPDWYRFRNSEIDLLSYESRDGRFFHRRDHREDGSFEDINDPNNFSSSQEEEGSDGFHTGNENWSNEESELDQMNEGEPRQNIQLSLGRRFGLGEDPYAEFLQEGLVQPRAVINHMESLQTPMNQGINTNLETMGEMGPNLVRPTTVRGRAPFFANQPLAVQRVLFKDSSFEVGGPSNKAQTKVLGEPTRNLFDTLGISEWAANQREISRQAIESRGQAEGSEEVQRLEGNNNVIVISDDSGSLKETGEEHIDDQEFAKIMEASTILSLGIKSARRAEIKELGRIRKAVGHMPLSEDGESIRYNETDFEWVERNRLKRLHKWSEKGGFTIWLEKGKKEFKFASKAITDPDMARELGVEVDADLGEKGKKKRTQAMSTSSSGSYKRQKSEEVTSIYRETRDDMEVDFQMALDDRGWEPCD</sequence>
<reference evidence="3" key="1">
    <citation type="journal article" date="2017" name="Nature">
        <title>The genome of Chenopodium quinoa.</title>
        <authorList>
            <person name="Jarvis D.E."/>
            <person name="Ho Y.S."/>
            <person name="Lightfoot D.J."/>
            <person name="Schmoeckel S.M."/>
            <person name="Li B."/>
            <person name="Borm T.J.A."/>
            <person name="Ohyanagi H."/>
            <person name="Mineta K."/>
            <person name="Michell C.T."/>
            <person name="Saber N."/>
            <person name="Kharbatia N.M."/>
            <person name="Rupper R.R."/>
            <person name="Sharp A.R."/>
            <person name="Dally N."/>
            <person name="Boughton B.A."/>
            <person name="Woo Y.H."/>
            <person name="Gao G."/>
            <person name="Schijlen E.G.W.M."/>
            <person name="Guo X."/>
            <person name="Momin A.A."/>
            <person name="Negrao S."/>
            <person name="Al-Babili S."/>
            <person name="Gehring C."/>
            <person name="Roessner U."/>
            <person name="Jung C."/>
            <person name="Murphy K."/>
            <person name="Arold S.T."/>
            <person name="Gojobori T."/>
            <person name="van der Linden C.G."/>
            <person name="van Loo E.N."/>
            <person name="Jellen E.N."/>
            <person name="Maughan P.J."/>
            <person name="Tester M."/>
        </authorList>
    </citation>
    <scope>NUCLEOTIDE SEQUENCE [LARGE SCALE GENOMIC DNA]</scope>
    <source>
        <strain evidence="3">cv. PI 614886</strain>
    </source>
</reference>
<dbReference type="PANTHER" id="PTHR31286">
    <property type="entry name" value="GLYCINE-RICH CELL WALL STRUCTURAL PROTEIN 1.8-LIKE"/>
    <property type="match status" value="1"/>
</dbReference>
<evidence type="ECO:0000313" key="4">
    <source>
        <dbReference type="Proteomes" id="UP000596660"/>
    </source>
</evidence>
<evidence type="ECO:0000259" key="2">
    <source>
        <dbReference type="Pfam" id="PF14392"/>
    </source>
</evidence>
<reference evidence="3" key="2">
    <citation type="submission" date="2021-03" db="UniProtKB">
        <authorList>
            <consortium name="EnsemblPlants"/>
        </authorList>
    </citation>
    <scope>IDENTIFICATION</scope>
</reference>
<feature type="compositionally biased region" description="Acidic residues" evidence="1">
    <location>
        <begin position="229"/>
        <end position="239"/>
    </location>
</feature>
<protein>
    <recommendedName>
        <fullName evidence="2">Zinc knuckle CX2CX4HX4C domain-containing protein</fullName>
    </recommendedName>
</protein>
<feature type="region of interest" description="Disordered" evidence="1">
    <location>
        <begin position="197"/>
        <end position="243"/>
    </location>
</feature>
<keyword evidence="4" id="KW-1185">Reference proteome</keyword>